<keyword evidence="2" id="KW-1133">Transmembrane helix</keyword>
<reference evidence="3 4" key="1">
    <citation type="submission" date="2016-08" db="EMBL/GenBank/DDBJ databases">
        <title>Evolution of the type three secretion system and type three effector repertoires in Xanthomonas.</title>
        <authorList>
            <person name="Merda D."/>
            <person name="Briand M."/>
            <person name="Bosis E."/>
            <person name="Rousseau C."/>
            <person name="Portier P."/>
            <person name="Jacques M.-A."/>
            <person name="Fischer-Le Saux M."/>
        </authorList>
    </citation>
    <scope>NUCLEOTIDE SEQUENCE [LARGE SCALE GENOMIC DNA]</scope>
    <source>
        <strain evidence="3 4">CFBP1976</strain>
    </source>
</reference>
<organism evidence="3 4">
    <name type="scientific">Xanthomonas bromi</name>
    <dbReference type="NCBI Taxonomy" id="56449"/>
    <lineage>
        <taxon>Bacteria</taxon>
        <taxon>Pseudomonadati</taxon>
        <taxon>Pseudomonadota</taxon>
        <taxon>Gammaproteobacteria</taxon>
        <taxon>Lysobacterales</taxon>
        <taxon>Lysobacteraceae</taxon>
        <taxon>Xanthomonas</taxon>
    </lineage>
</organism>
<name>A0ABX5BKE2_9XANT</name>
<dbReference type="Proteomes" id="UP000239710">
    <property type="component" value="Unassembled WGS sequence"/>
</dbReference>
<dbReference type="EMBL" id="MDCE01000065">
    <property type="protein sequence ID" value="PPV04695.1"/>
    <property type="molecule type" value="Genomic_DNA"/>
</dbReference>
<comment type="caution">
    <text evidence="3">The sequence shown here is derived from an EMBL/GenBank/DDBJ whole genome shotgun (WGS) entry which is preliminary data.</text>
</comment>
<keyword evidence="4" id="KW-1185">Reference proteome</keyword>
<keyword evidence="2" id="KW-0472">Membrane</keyword>
<evidence type="ECO:0000256" key="1">
    <source>
        <dbReference type="SAM" id="MobiDB-lite"/>
    </source>
</evidence>
<protein>
    <submittedName>
        <fullName evidence="3">Uncharacterized protein</fullName>
    </submittedName>
</protein>
<feature type="transmembrane region" description="Helical" evidence="2">
    <location>
        <begin position="44"/>
        <end position="66"/>
    </location>
</feature>
<gene>
    <name evidence="3" type="ORF">XbrCFBP1976_20925</name>
</gene>
<evidence type="ECO:0000313" key="4">
    <source>
        <dbReference type="Proteomes" id="UP000239710"/>
    </source>
</evidence>
<feature type="transmembrane region" description="Helical" evidence="2">
    <location>
        <begin position="78"/>
        <end position="104"/>
    </location>
</feature>
<evidence type="ECO:0000313" key="3">
    <source>
        <dbReference type="EMBL" id="PPV04695.1"/>
    </source>
</evidence>
<accession>A0ABX5BKE2</accession>
<sequence>MAQQWPSISKRIVVVDCVIGYCYSERMDSRFEAQLITATLQAKILKWLGAGVVVMGLAMIVVQVFIDLSSSVSPIVGLVISLVPALIVFALASVISFISSGLCLRFGHSQTRTSNASESVLRLSDPPSGQDEPPRPPGAA</sequence>
<evidence type="ECO:0000256" key="2">
    <source>
        <dbReference type="SAM" id="Phobius"/>
    </source>
</evidence>
<keyword evidence="2" id="KW-0812">Transmembrane</keyword>
<proteinExistence type="predicted"/>
<feature type="region of interest" description="Disordered" evidence="1">
    <location>
        <begin position="117"/>
        <end position="140"/>
    </location>
</feature>